<evidence type="ECO:0000313" key="3">
    <source>
        <dbReference type="Proteomes" id="UP001365405"/>
    </source>
</evidence>
<protein>
    <submittedName>
        <fullName evidence="2">Uncharacterized protein</fullName>
    </submittedName>
</protein>
<organism evidence="2 3">
    <name type="scientific">Pseudaquabacterium inlustre</name>
    <dbReference type="NCBI Taxonomy" id="2984192"/>
    <lineage>
        <taxon>Bacteria</taxon>
        <taxon>Pseudomonadati</taxon>
        <taxon>Pseudomonadota</taxon>
        <taxon>Betaproteobacteria</taxon>
        <taxon>Burkholderiales</taxon>
        <taxon>Sphaerotilaceae</taxon>
        <taxon>Pseudaquabacterium</taxon>
    </lineage>
</organism>
<feature type="region of interest" description="Disordered" evidence="1">
    <location>
        <begin position="31"/>
        <end position="52"/>
    </location>
</feature>
<sequence>VLSCRDKKGPKETLLELSVEALPLVHHRGGRLARPAGSNRLPNKSLKKSPGPPMARLPHGCALATAVPCGVPLASLDRGCTSCELSVACPAGYVRARRAGEAPASMRFKREVASESLESAFFASFLCAKRKEVARRGEIPARCKEPWAIPASRAQQDG</sequence>
<dbReference type="EMBL" id="JBBUTH010000009">
    <property type="protein sequence ID" value="MEK8052606.1"/>
    <property type="molecule type" value="Genomic_DNA"/>
</dbReference>
<comment type="caution">
    <text evidence="2">The sequence shown here is derived from an EMBL/GenBank/DDBJ whole genome shotgun (WGS) entry which is preliminary data.</text>
</comment>
<evidence type="ECO:0000313" key="2">
    <source>
        <dbReference type="EMBL" id="MEK8052606.1"/>
    </source>
</evidence>
<dbReference type="Proteomes" id="UP001365405">
    <property type="component" value="Unassembled WGS sequence"/>
</dbReference>
<accession>A0ABU9CP07</accession>
<feature type="non-terminal residue" evidence="2">
    <location>
        <position position="1"/>
    </location>
</feature>
<reference evidence="2 3" key="1">
    <citation type="submission" date="2024-04" db="EMBL/GenBank/DDBJ databases">
        <title>Novel species of the genus Ideonella isolated from streams.</title>
        <authorList>
            <person name="Lu H."/>
        </authorList>
    </citation>
    <scope>NUCLEOTIDE SEQUENCE [LARGE SCALE GENOMIC DNA]</scope>
    <source>
        <strain evidence="2 3">DXS22W</strain>
    </source>
</reference>
<dbReference type="RefSeq" id="WP_341412309.1">
    <property type="nucleotide sequence ID" value="NZ_JBBUTH010000009.1"/>
</dbReference>
<proteinExistence type="predicted"/>
<evidence type="ECO:0000256" key="1">
    <source>
        <dbReference type="SAM" id="MobiDB-lite"/>
    </source>
</evidence>
<gene>
    <name evidence="2" type="ORF">AACH10_20315</name>
</gene>
<keyword evidence="3" id="KW-1185">Reference proteome</keyword>
<name>A0ABU9CP07_9BURK</name>